<evidence type="ECO:0000313" key="2">
    <source>
        <dbReference type="Proteomes" id="UP001296923"/>
    </source>
</evidence>
<sequence>MFYGGERRVIGEKRLRSGGYYHVTGRRDVFSGGKKAFTGERVTEIKTRTVKDMHLF</sequence>
<dbReference type="Proteomes" id="UP001296923">
    <property type="component" value="Unassembled WGS sequence"/>
</dbReference>
<dbReference type="EMBL" id="JAFHKR010000032">
    <property type="protein sequence ID" value="MBN3552868.1"/>
    <property type="molecule type" value="Genomic_DNA"/>
</dbReference>
<reference evidence="1 2" key="1">
    <citation type="submission" date="2021-01" db="EMBL/GenBank/DDBJ databases">
        <title>Genome Sequencing of Type Strains.</title>
        <authorList>
            <person name="Lemaire J.F."/>
            <person name="Inderbitzin P."/>
            <person name="Collins S.B."/>
            <person name="Wespe N."/>
            <person name="Knight-Connoni V."/>
        </authorList>
    </citation>
    <scope>NUCLEOTIDE SEQUENCE [LARGE SCALE GENOMIC DNA]</scope>
    <source>
        <strain evidence="1 2">DSM 23009</strain>
    </source>
</reference>
<accession>A0ABS2ZKH3</accession>
<protein>
    <submittedName>
        <fullName evidence="1">Uncharacterized protein</fullName>
    </submittedName>
</protein>
<evidence type="ECO:0000313" key="1">
    <source>
        <dbReference type="EMBL" id="MBN3552868.1"/>
    </source>
</evidence>
<proteinExistence type="predicted"/>
<comment type="caution">
    <text evidence="1">The sequence shown here is derived from an EMBL/GenBank/DDBJ whole genome shotgun (WGS) entry which is preliminary data.</text>
</comment>
<name>A0ABS2ZKH3_9BACL</name>
<organism evidence="1 2">
    <name type="scientific">Fictibacillus nanhaiensis</name>
    <dbReference type="NCBI Taxonomy" id="742169"/>
    <lineage>
        <taxon>Bacteria</taxon>
        <taxon>Bacillati</taxon>
        <taxon>Bacillota</taxon>
        <taxon>Bacilli</taxon>
        <taxon>Bacillales</taxon>
        <taxon>Fictibacillaceae</taxon>
        <taxon>Fictibacillus</taxon>
    </lineage>
</organism>
<keyword evidence="2" id="KW-1185">Reference proteome</keyword>
<dbReference type="RefSeq" id="WP_205724199.1">
    <property type="nucleotide sequence ID" value="NZ_JAFHKR010000032.1"/>
</dbReference>
<gene>
    <name evidence="1" type="ORF">JYA63_01165</name>
</gene>